<protein>
    <submittedName>
        <fullName evidence="1">DUF3575 domain-containing protein</fullName>
    </submittedName>
</protein>
<organism evidence="1 2">
    <name type="scientific">Rufibacter sediminis</name>
    <dbReference type="NCBI Taxonomy" id="2762756"/>
    <lineage>
        <taxon>Bacteria</taxon>
        <taxon>Pseudomonadati</taxon>
        <taxon>Bacteroidota</taxon>
        <taxon>Cytophagia</taxon>
        <taxon>Cytophagales</taxon>
        <taxon>Hymenobacteraceae</taxon>
        <taxon>Rufibacter</taxon>
    </lineage>
</organism>
<evidence type="ECO:0000313" key="1">
    <source>
        <dbReference type="EMBL" id="MBC3540058.1"/>
    </source>
</evidence>
<keyword evidence="2" id="KW-1185">Reference proteome</keyword>
<comment type="caution">
    <text evidence="1">The sequence shown here is derived from an EMBL/GenBank/DDBJ whole genome shotgun (WGS) entry which is preliminary data.</text>
</comment>
<dbReference type="Proteomes" id="UP000659698">
    <property type="component" value="Unassembled WGS sequence"/>
</dbReference>
<gene>
    <name evidence="1" type="ORF">H7U12_10215</name>
</gene>
<dbReference type="EMBL" id="JACOAF010000022">
    <property type="protein sequence ID" value="MBC3540058.1"/>
    <property type="molecule type" value="Genomic_DNA"/>
</dbReference>
<proteinExistence type="predicted"/>
<evidence type="ECO:0000313" key="2">
    <source>
        <dbReference type="Proteomes" id="UP000659698"/>
    </source>
</evidence>
<accession>A0ABR6VS85</accession>
<name>A0ABR6VS85_9BACT</name>
<reference evidence="1 2" key="1">
    <citation type="journal article" date="2019" name="Int. J. Syst. Evol. Microbiol.">
        <title>Rufibacter sediminis sp. nov., isolated from freshwater lake sediment.</title>
        <authorList>
            <person name="Qu J.H."/>
            <person name="Zhang L.J."/>
            <person name="Fu Y.H."/>
            <person name="Li H.F."/>
        </authorList>
    </citation>
    <scope>NUCLEOTIDE SEQUENCE [LARGE SCALE GENOMIC DNA]</scope>
    <source>
        <strain evidence="1 2">H-1</strain>
    </source>
</reference>
<sequence length="237" mass="26548">MAQDEVFRKNIIKINLTSLALDNYSFSYERSLTRKITLVAGYSFIPKTNTSSIFLVEKAMDRLLEEDDDLSDYLNRSTIANKSYTGEIRFYTGKKPGARGFYLSLYGRYMNLDATYTHEYETDSRTYMIPIDGKIKGLGGGLMIGSQWLIGKRVAFDWYILGGHYGKMKLDLDGTTDLSDMTPQERRELADDIESINDDLPGDSKVDATVTDQGVTVKGNAPFIGIRGLGFSLGIAF</sequence>